<gene>
    <name evidence="8" type="ordered locus">MROS_0664</name>
</gene>
<dbReference type="InterPro" id="IPR004358">
    <property type="entry name" value="Sig_transdc_His_kin-like_C"/>
</dbReference>
<dbReference type="GO" id="GO:0005886">
    <property type="term" value="C:plasma membrane"/>
    <property type="evidence" value="ECO:0007669"/>
    <property type="project" value="TreeGrafter"/>
</dbReference>
<keyword evidence="9" id="KW-1185">Reference proteome</keyword>
<dbReference type="eggNOG" id="COG2205">
    <property type="taxonomic scope" value="Bacteria"/>
</dbReference>
<dbReference type="GO" id="GO:0000155">
    <property type="term" value="F:phosphorelay sensor kinase activity"/>
    <property type="evidence" value="ECO:0007669"/>
    <property type="project" value="InterPro"/>
</dbReference>
<dbReference type="Pfam" id="PF00512">
    <property type="entry name" value="HisKA"/>
    <property type="match status" value="1"/>
</dbReference>
<dbReference type="STRING" id="1191523.MROS_0664"/>
<dbReference type="Gene3D" id="1.10.287.130">
    <property type="match status" value="1"/>
</dbReference>
<dbReference type="Pfam" id="PF02518">
    <property type="entry name" value="HATPase_c"/>
    <property type="match status" value="1"/>
</dbReference>
<dbReference type="SMART" id="SM00388">
    <property type="entry name" value="HisKA"/>
    <property type="match status" value="1"/>
</dbReference>
<dbReference type="CDD" id="cd00075">
    <property type="entry name" value="HATPase"/>
    <property type="match status" value="1"/>
</dbReference>
<dbReference type="HOGENOM" id="CLU_000445_89_3_10"/>
<dbReference type="PANTHER" id="PTHR45453:SF1">
    <property type="entry name" value="PHOSPHATE REGULON SENSOR PROTEIN PHOR"/>
    <property type="match status" value="1"/>
</dbReference>
<dbReference type="Proteomes" id="UP000009011">
    <property type="component" value="Chromosome"/>
</dbReference>
<dbReference type="AlphaFoldDB" id="I6YTS3"/>
<dbReference type="InterPro" id="IPR003594">
    <property type="entry name" value="HATPase_dom"/>
</dbReference>
<dbReference type="KEGG" id="mro:MROS_0664"/>
<dbReference type="InterPro" id="IPR050351">
    <property type="entry name" value="BphY/WalK/GraS-like"/>
</dbReference>
<dbReference type="InterPro" id="IPR003661">
    <property type="entry name" value="HisK_dim/P_dom"/>
</dbReference>
<dbReference type="GO" id="GO:0016036">
    <property type="term" value="P:cellular response to phosphate starvation"/>
    <property type="evidence" value="ECO:0007669"/>
    <property type="project" value="TreeGrafter"/>
</dbReference>
<dbReference type="SUPFAM" id="SSF55874">
    <property type="entry name" value="ATPase domain of HSP90 chaperone/DNA topoisomerase II/histidine kinase"/>
    <property type="match status" value="1"/>
</dbReference>
<evidence type="ECO:0000256" key="1">
    <source>
        <dbReference type="ARBA" id="ARBA00000085"/>
    </source>
</evidence>
<proteinExistence type="predicted"/>
<sequence>MSKRNSKNNFIEMVTHQLRTPLSTVQSSIDLLELYIQKGNKARQLQILNKVRKGLSELRKIIDQSTLLYKSETNKVDVIKKKVYLRQLINDIIESVITDASDKHLINVVIENNAETVNTDEFILKEILLNLLANAIKYSPEGGQIKIAAYMRGNNVVLSVKDEGIGIPSSETDKIFDPFYRCENAGEIEGAGLGLSIVRQLAGILRAEIEIDSKVNKGTEFKVILL</sequence>
<evidence type="ECO:0000256" key="4">
    <source>
        <dbReference type="ARBA" id="ARBA00022679"/>
    </source>
</evidence>
<evidence type="ECO:0000256" key="3">
    <source>
        <dbReference type="ARBA" id="ARBA00022553"/>
    </source>
</evidence>
<keyword evidence="3" id="KW-0597">Phosphoprotein</keyword>
<dbReference type="PROSITE" id="PS50109">
    <property type="entry name" value="HIS_KIN"/>
    <property type="match status" value="1"/>
</dbReference>
<keyword evidence="6" id="KW-0902">Two-component regulatory system</keyword>
<comment type="catalytic activity">
    <reaction evidence="1">
        <text>ATP + protein L-histidine = ADP + protein N-phospho-L-histidine.</text>
        <dbReference type="EC" id="2.7.13.3"/>
    </reaction>
</comment>
<evidence type="ECO:0000256" key="2">
    <source>
        <dbReference type="ARBA" id="ARBA00012438"/>
    </source>
</evidence>
<name>I6YTS3_MELRP</name>
<dbReference type="EC" id="2.7.13.3" evidence="2"/>
<dbReference type="EMBL" id="CP003557">
    <property type="protein sequence ID" value="AFN73907.1"/>
    <property type="molecule type" value="Genomic_DNA"/>
</dbReference>
<evidence type="ECO:0000313" key="9">
    <source>
        <dbReference type="Proteomes" id="UP000009011"/>
    </source>
</evidence>
<reference evidence="8 9" key="1">
    <citation type="journal article" date="2013" name="PLoS ONE">
        <title>Genomic analysis of Melioribacter roseus, facultatively anaerobic organotrophic bacterium representing a novel deep lineage within Bacteriodetes/Chlorobi group.</title>
        <authorList>
            <person name="Kadnikov V.V."/>
            <person name="Mardanov A.V."/>
            <person name="Podosokorskaya O.A."/>
            <person name="Gavrilov S.N."/>
            <person name="Kublanov I.V."/>
            <person name="Beletsky A.V."/>
            <person name="Bonch-Osmolovskaya E.A."/>
            <person name="Ravin N.V."/>
        </authorList>
    </citation>
    <scope>NUCLEOTIDE SEQUENCE [LARGE SCALE GENOMIC DNA]</scope>
    <source>
        <strain evidence="9">JCM 17771 / P3M-2</strain>
    </source>
</reference>
<evidence type="ECO:0000256" key="6">
    <source>
        <dbReference type="ARBA" id="ARBA00023012"/>
    </source>
</evidence>
<dbReference type="InterPro" id="IPR005467">
    <property type="entry name" value="His_kinase_dom"/>
</dbReference>
<dbReference type="PANTHER" id="PTHR45453">
    <property type="entry name" value="PHOSPHATE REGULON SENSOR PROTEIN PHOR"/>
    <property type="match status" value="1"/>
</dbReference>
<dbReference type="CDD" id="cd00082">
    <property type="entry name" value="HisKA"/>
    <property type="match status" value="1"/>
</dbReference>
<feature type="domain" description="Histidine kinase" evidence="7">
    <location>
        <begin position="13"/>
        <end position="226"/>
    </location>
</feature>
<dbReference type="Gene3D" id="3.30.565.10">
    <property type="entry name" value="Histidine kinase-like ATPase, C-terminal domain"/>
    <property type="match status" value="1"/>
</dbReference>
<dbReference type="InterPro" id="IPR036097">
    <property type="entry name" value="HisK_dim/P_sf"/>
</dbReference>
<dbReference type="FunFam" id="3.30.565.10:FF:000006">
    <property type="entry name" value="Sensor histidine kinase WalK"/>
    <property type="match status" value="1"/>
</dbReference>
<dbReference type="PRINTS" id="PR00344">
    <property type="entry name" value="BCTRLSENSOR"/>
</dbReference>
<accession>I6YTS3</accession>
<keyword evidence="4" id="KW-0808">Transferase</keyword>
<dbReference type="SUPFAM" id="SSF47384">
    <property type="entry name" value="Homodimeric domain of signal transducing histidine kinase"/>
    <property type="match status" value="1"/>
</dbReference>
<protein>
    <recommendedName>
        <fullName evidence="2">histidine kinase</fullName>
        <ecNumber evidence="2">2.7.13.3</ecNumber>
    </recommendedName>
</protein>
<dbReference type="RefSeq" id="WP_014855344.1">
    <property type="nucleotide sequence ID" value="NC_018178.1"/>
</dbReference>
<dbReference type="InterPro" id="IPR036890">
    <property type="entry name" value="HATPase_C_sf"/>
</dbReference>
<evidence type="ECO:0000313" key="8">
    <source>
        <dbReference type="EMBL" id="AFN73907.1"/>
    </source>
</evidence>
<organism evidence="8 9">
    <name type="scientific">Melioribacter roseus (strain DSM 23840 / JCM 17771 / VKM B-2668 / P3M-2)</name>
    <dbReference type="NCBI Taxonomy" id="1191523"/>
    <lineage>
        <taxon>Bacteria</taxon>
        <taxon>Pseudomonadati</taxon>
        <taxon>Ignavibacteriota</taxon>
        <taxon>Ignavibacteria</taxon>
        <taxon>Ignavibacteriales</taxon>
        <taxon>Melioribacteraceae</taxon>
        <taxon>Melioribacter</taxon>
    </lineage>
</organism>
<dbReference type="GO" id="GO:0004721">
    <property type="term" value="F:phosphoprotein phosphatase activity"/>
    <property type="evidence" value="ECO:0007669"/>
    <property type="project" value="TreeGrafter"/>
</dbReference>
<keyword evidence="5 8" id="KW-0418">Kinase</keyword>
<dbReference type="OrthoDB" id="594725at2"/>
<evidence type="ECO:0000256" key="5">
    <source>
        <dbReference type="ARBA" id="ARBA00022777"/>
    </source>
</evidence>
<dbReference type="SMART" id="SM00387">
    <property type="entry name" value="HATPase_c"/>
    <property type="match status" value="1"/>
</dbReference>
<evidence type="ECO:0000259" key="7">
    <source>
        <dbReference type="PROSITE" id="PS50109"/>
    </source>
</evidence>